<dbReference type="AlphaFoldDB" id="A0A1I7V3H0"/>
<dbReference type="SUPFAM" id="SSF48508">
    <property type="entry name" value="Nuclear receptor ligand-binding domain"/>
    <property type="match status" value="1"/>
</dbReference>
<dbReference type="eggNOG" id="ENOG502TGNH">
    <property type="taxonomic scope" value="Eukaryota"/>
</dbReference>
<protein>
    <submittedName>
        <fullName evidence="7">NR LBD domain-containing protein</fullName>
    </submittedName>
</protein>
<keyword evidence="4" id="KW-0675">Receptor</keyword>
<accession>A0A1I7V3H0</accession>
<dbReference type="PROSITE" id="PS51843">
    <property type="entry name" value="NR_LBD"/>
    <property type="match status" value="1"/>
</dbReference>
<sequence length="236" mass="27565">MNLNSKRLSTYFKYQMTDDVGLEEVVDCGYVKKRDKDVIFTSHDWVLMEIYTNIQFIKGFHLVNLLSSNDLMYFLKNSYFKCAIYFIAVRSYLENVESMTFPFNVDVFPEEISQVSSYNPILLNRVRCRLISKFIDFRLTQEELLLSVAIIFCDPYASGLSKDAQNVISQYQNIYTSTLMRLCFQTKQNSGPERFANILSLSQTLTKTIEELSYVVELFKLHQPGLPMRKLVKDSF</sequence>
<dbReference type="STRING" id="1561998.A0A1I7V3H0"/>
<dbReference type="Proteomes" id="UP000095282">
    <property type="component" value="Unplaced"/>
</dbReference>
<evidence type="ECO:0000256" key="1">
    <source>
        <dbReference type="ARBA" id="ARBA00005993"/>
    </source>
</evidence>
<evidence type="ECO:0000259" key="5">
    <source>
        <dbReference type="PROSITE" id="PS51843"/>
    </source>
</evidence>
<dbReference type="Pfam" id="PF00104">
    <property type="entry name" value="Hormone_recep"/>
    <property type="match status" value="1"/>
</dbReference>
<dbReference type="SMART" id="SM00430">
    <property type="entry name" value="HOLI"/>
    <property type="match status" value="1"/>
</dbReference>
<keyword evidence="6" id="KW-1185">Reference proteome</keyword>
<evidence type="ECO:0000313" key="7">
    <source>
        <dbReference type="WBParaSite" id="Csp11.Scaffold630.g22013.t1"/>
    </source>
</evidence>
<dbReference type="PANTHER" id="PTHR45886">
    <property type="entry name" value="NUCLEAR HORMONE RECEPTOR FAMILY-RELATED-RELATED"/>
    <property type="match status" value="1"/>
</dbReference>
<dbReference type="Gene3D" id="1.10.565.10">
    <property type="entry name" value="Retinoid X Receptor"/>
    <property type="match status" value="1"/>
</dbReference>
<name>A0A1I7V3H0_9PELO</name>
<evidence type="ECO:0000256" key="2">
    <source>
        <dbReference type="ARBA" id="ARBA00023015"/>
    </source>
</evidence>
<evidence type="ECO:0000256" key="3">
    <source>
        <dbReference type="ARBA" id="ARBA00023163"/>
    </source>
</evidence>
<keyword evidence="2" id="KW-0805">Transcription regulation</keyword>
<feature type="domain" description="NR LBD" evidence="5">
    <location>
        <begin position="1"/>
        <end position="236"/>
    </location>
</feature>
<evidence type="ECO:0000256" key="4">
    <source>
        <dbReference type="ARBA" id="ARBA00023170"/>
    </source>
</evidence>
<reference evidence="7" key="1">
    <citation type="submission" date="2016-11" db="UniProtKB">
        <authorList>
            <consortium name="WormBaseParasite"/>
        </authorList>
    </citation>
    <scope>IDENTIFICATION</scope>
</reference>
<proteinExistence type="inferred from homology"/>
<evidence type="ECO:0000313" key="6">
    <source>
        <dbReference type="Proteomes" id="UP000095282"/>
    </source>
</evidence>
<organism evidence="6 7">
    <name type="scientific">Caenorhabditis tropicalis</name>
    <dbReference type="NCBI Taxonomy" id="1561998"/>
    <lineage>
        <taxon>Eukaryota</taxon>
        <taxon>Metazoa</taxon>
        <taxon>Ecdysozoa</taxon>
        <taxon>Nematoda</taxon>
        <taxon>Chromadorea</taxon>
        <taxon>Rhabditida</taxon>
        <taxon>Rhabditina</taxon>
        <taxon>Rhabditomorpha</taxon>
        <taxon>Rhabditoidea</taxon>
        <taxon>Rhabditidae</taxon>
        <taxon>Peloderinae</taxon>
        <taxon>Caenorhabditis</taxon>
    </lineage>
</organism>
<dbReference type="InterPro" id="IPR000536">
    <property type="entry name" value="Nucl_hrmn_rcpt_lig-bd"/>
</dbReference>
<dbReference type="WBParaSite" id="Csp11.Scaffold630.g22013.t1">
    <property type="protein sequence ID" value="Csp11.Scaffold630.g22013.t1"/>
    <property type="gene ID" value="Csp11.Scaffold630.g22013"/>
</dbReference>
<dbReference type="InterPro" id="IPR035500">
    <property type="entry name" value="NHR-like_dom_sf"/>
</dbReference>
<dbReference type="PANTHER" id="PTHR45886:SF15">
    <property type="entry name" value="NR LBD DOMAIN-CONTAINING PROTEIN"/>
    <property type="match status" value="1"/>
</dbReference>
<comment type="similarity">
    <text evidence="1">Belongs to the nuclear hormone receptor family.</text>
</comment>
<keyword evidence="3" id="KW-0804">Transcription</keyword>